<keyword evidence="3" id="KW-1185">Reference proteome</keyword>
<dbReference type="PANTHER" id="PTHR37833">
    <property type="entry name" value="LIPOPROTEIN-RELATED"/>
    <property type="match status" value="1"/>
</dbReference>
<dbReference type="Proteomes" id="UP000182517">
    <property type="component" value="Chromosome"/>
</dbReference>
<dbReference type="EMBL" id="CP015519">
    <property type="protein sequence ID" value="APG28698.1"/>
    <property type="molecule type" value="Genomic_DNA"/>
</dbReference>
<accession>A0A1L3GSP4</accession>
<evidence type="ECO:0000313" key="3">
    <source>
        <dbReference type="Proteomes" id="UP000182517"/>
    </source>
</evidence>
<evidence type="ECO:0008006" key="4">
    <source>
        <dbReference type="Google" id="ProtNLM"/>
    </source>
</evidence>
<dbReference type="InterPro" id="IPR011467">
    <property type="entry name" value="DUF1573"/>
</dbReference>
<dbReference type="PANTHER" id="PTHR37833:SF1">
    <property type="entry name" value="SIGNAL PEPTIDE PROTEIN"/>
    <property type="match status" value="1"/>
</dbReference>
<dbReference type="KEGG" id="pef:A7E78_13170"/>
<evidence type="ECO:0000313" key="2">
    <source>
        <dbReference type="EMBL" id="APG28698.1"/>
    </source>
</evidence>
<reference evidence="2 3" key="1">
    <citation type="journal article" date="2017" name="Genome Announc.">
        <title>Complete Genome Sequences of Two Acetylene-Fermenting Pelobacter acetylenicus Strains.</title>
        <authorList>
            <person name="Sutton J.M."/>
            <person name="Baesman S.M."/>
            <person name="Fierst J.L."/>
            <person name="Poret-Peterson A.T."/>
            <person name="Oremland R.S."/>
            <person name="Dunlap D.S."/>
            <person name="Akob D.M."/>
        </authorList>
    </citation>
    <scope>NUCLEOTIDE SEQUENCE [LARGE SCALE GENOMIC DNA]</scope>
    <source>
        <strain evidence="2 3">SFB93</strain>
    </source>
</reference>
<dbReference type="Gene3D" id="2.60.40.10">
    <property type="entry name" value="Immunoglobulins"/>
    <property type="match status" value="2"/>
</dbReference>
<gene>
    <name evidence="2" type="ORF">A7E78_13170</name>
</gene>
<feature type="chain" id="PRO_5013041015" description="DUF1573 domain-containing protein" evidence="1">
    <location>
        <begin position="20"/>
        <end position="228"/>
    </location>
</feature>
<dbReference type="OrthoDB" id="5506770at2"/>
<protein>
    <recommendedName>
        <fullName evidence="4">DUF1573 domain-containing protein</fullName>
    </recommendedName>
</protein>
<proteinExistence type="predicted"/>
<dbReference type="AlphaFoldDB" id="A0A1L3GSP4"/>
<sequence>MRHLLLLLIILAVPAIALASPRLQAEAPSFNFGRVAEGSKTDHTFRFQNTGDAPLVISKVRSSCGCTAALLSAKNLAPGEWGELKTTFNSKGFQGRVTKTVYVYSNDPDQPQTKFRLHGEVRKEVVVTPRRLQFKGRKDKAPFTAVINLRNDGTTQLFLSDLKTTSKELQADLTSPQVAPGESVQITIRLAPDTDKSRFAGYVTLRTSSPRTPKVRIPVTAVLSGNMQ</sequence>
<evidence type="ECO:0000256" key="1">
    <source>
        <dbReference type="SAM" id="SignalP"/>
    </source>
</evidence>
<dbReference type="RefSeq" id="WP_072284724.1">
    <property type="nucleotide sequence ID" value="NZ_CP015519.1"/>
</dbReference>
<organism evidence="2 3">
    <name type="scientific">Syntrophotalea acetylenivorans</name>
    <dbReference type="NCBI Taxonomy" id="1842532"/>
    <lineage>
        <taxon>Bacteria</taxon>
        <taxon>Pseudomonadati</taxon>
        <taxon>Thermodesulfobacteriota</taxon>
        <taxon>Desulfuromonadia</taxon>
        <taxon>Desulfuromonadales</taxon>
        <taxon>Syntrophotaleaceae</taxon>
        <taxon>Syntrophotalea</taxon>
    </lineage>
</organism>
<dbReference type="NCBIfam" id="NF012200">
    <property type="entry name" value="choice_anch_D"/>
    <property type="match status" value="1"/>
</dbReference>
<dbReference type="STRING" id="1842532.A7E78_13170"/>
<keyword evidence="1" id="KW-0732">Signal</keyword>
<name>A0A1L3GSP4_9BACT</name>
<dbReference type="InterPro" id="IPR013783">
    <property type="entry name" value="Ig-like_fold"/>
</dbReference>
<feature type="signal peptide" evidence="1">
    <location>
        <begin position="1"/>
        <end position="19"/>
    </location>
</feature>
<dbReference type="Pfam" id="PF07610">
    <property type="entry name" value="DUF1573"/>
    <property type="match status" value="2"/>
</dbReference>